<name>A0AAX0IYB8_CORDP</name>
<evidence type="ECO:0000313" key="2">
    <source>
        <dbReference type="Proteomes" id="UP000186159"/>
    </source>
</evidence>
<sequence>MDFLLAQRKGLSRVDDELEFFLNNRSAVVVVDASVLPFLRHSWEELGAAKARQASLPWLPAGKHDRP</sequence>
<dbReference type="Proteomes" id="UP000186159">
    <property type="component" value="Unassembled WGS sequence"/>
</dbReference>
<dbReference type="EMBL" id="LJXR01000027">
    <property type="protein sequence ID" value="OKY20692.1"/>
    <property type="molecule type" value="Genomic_DNA"/>
</dbReference>
<comment type="caution">
    <text evidence="1">The sequence shown here is derived from an EMBL/GenBank/DDBJ whole genome shotgun (WGS) entry which is preliminary data.</text>
</comment>
<accession>A0AAX0IYB8</accession>
<dbReference type="AlphaFoldDB" id="A0AAX0IYB8"/>
<protein>
    <submittedName>
        <fullName evidence="1">Uncharacterized protein</fullName>
    </submittedName>
</protein>
<proteinExistence type="predicted"/>
<evidence type="ECO:0000313" key="1">
    <source>
        <dbReference type="EMBL" id="OKY20692.1"/>
    </source>
</evidence>
<organism evidence="1 2">
    <name type="scientific">Corynebacterium diphtheriae bv. gravis</name>
    <dbReference type="NCBI Taxonomy" id="1720349"/>
    <lineage>
        <taxon>Bacteria</taxon>
        <taxon>Bacillati</taxon>
        <taxon>Actinomycetota</taxon>
        <taxon>Actinomycetes</taxon>
        <taxon>Mycobacteriales</taxon>
        <taxon>Corynebacteriaceae</taxon>
        <taxon>Corynebacterium</taxon>
    </lineage>
</organism>
<reference evidence="1 2" key="1">
    <citation type="submission" date="2015-09" db="EMBL/GenBank/DDBJ databases">
        <title>Genome sequencing of Corynebacterium diphtheriae Bv. Gravis strain DSM 44123.</title>
        <authorList>
            <person name="Sangal V."/>
            <person name="Burkovski A."/>
        </authorList>
    </citation>
    <scope>NUCLEOTIDE SEQUENCE [LARGE SCALE GENOMIC DNA]</scope>
    <source>
        <strain evidence="1 2">DSM 44123</strain>
    </source>
</reference>
<gene>
    <name evidence="1" type="ORF">AOT42_07830</name>
</gene>